<gene>
    <name evidence="1" type="ORF">RC74_00480</name>
</gene>
<accession>A0A126V6Y1</accession>
<organism evidence="1 2">
    <name type="scientific">Falsihalocynthiibacter arcticus</name>
    <dbReference type="NCBI Taxonomy" id="1579316"/>
    <lineage>
        <taxon>Bacteria</taxon>
        <taxon>Pseudomonadati</taxon>
        <taxon>Pseudomonadota</taxon>
        <taxon>Alphaproteobacteria</taxon>
        <taxon>Rhodobacterales</taxon>
        <taxon>Roseobacteraceae</taxon>
        <taxon>Falsihalocynthiibacter</taxon>
    </lineage>
</organism>
<dbReference type="SUPFAM" id="SSF55166">
    <property type="entry name" value="Hedgehog/DD-peptidase"/>
    <property type="match status" value="1"/>
</dbReference>
<reference evidence="1 2" key="1">
    <citation type="submission" date="2016-02" db="EMBL/GenBank/DDBJ databases">
        <title>Complete genome sequence of Halocynthiibacter arcticus PAMC 20958t from arctic marine sediment.</title>
        <authorList>
            <person name="Lee Y.M."/>
            <person name="Baek K."/>
            <person name="Lee H.K."/>
            <person name="Shin S.C."/>
        </authorList>
    </citation>
    <scope>NUCLEOTIDE SEQUENCE [LARGE SCALE GENOMIC DNA]</scope>
    <source>
        <strain evidence="1">PAMC 20958</strain>
    </source>
</reference>
<evidence type="ECO:0000313" key="2">
    <source>
        <dbReference type="Proteomes" id="UP000070371"/>
    </source>
</evidence>
<proteinExistence type="predicted"/>
<dbReference type="Proteomes" id="UP000070371">
    <property type="component" value="Chromosome"/>
</dbReference>
<keyword evidence="2" id="KW-1185">Reference proteome</keyword>
<dbReference type="STRING" id="1579316.RC74_00480"/>
<dbReference type="OrthoDB" id="7171572at2"/>
<name>A0A126V6Y1_9RHOB</name>
<evidence type="ECO:0000313" key="1">
    <source>
        <dbReference type="EMBL" id="AML53459.1"/>
    </source>
</evidence>
<dbReference type="AlphaFoldDB" id="A0A126V6Y1"/>
<protein>
    <recommendedName>
        <fullName evidence="3">Peptidase M15</fullName>
    </recommendedName>
</protein>
<dbReference type="EMBL" id="CP014327">
    <property type="protein sequence ID" value="AML53459.1"/>
    <property type="molecule type" value="Genomic_DNA"/>
</dbReference>
<dbReference type="InterPro" id="IPR009045">
    <property type="entry name" value="Zn_M74/Hedgehog-like"/>
</dbReference>
<dbReference type="KEGG" id="hat:RC74_00480"/>
<evidence type="ECO:0008006" key="3">
    <source>
        <dbReference type="Google" id="ProtNLM"/>
    </source>
</evidence>
<sequence>MRGLEAFGRTRLSKYFFMRDFLYSEIGAVHGFSNIPDNPELAIAAGRALCTQLLDPLQETFGSISVRSGFRAADLNRFGNENALNCARNDVDFGGHIWDRKDPRGAMGACACIVIPWFADRYEKGRNWHDLAWWLHDHLPYSEIRFFPKLAAFNLTFSEVPKRDIRGWIGGNSVVLRAGDAPSEEQAVRAARYFDFPIFRGLDLPD</sequence>